<keyword evidence="3" id="KW-1185">Reference proteome</keyword>
<evidence type="ECO:0000256" key="1">
    <source>
        <dbReference type="SAM" id="Phobius"/>
    </source>
</evidence>
<dbReference type="PROSITE" id="PS00409">
    <property type="entry name" value="PROKAR_NTER_METHYL"/>
    <property type="match status" value="1"/>
</dbReference>
<evidence type="ECO:0000313" key="3">
    <source>
        <dbReference type="Proteomes" id="UP001225906"/>
    </source>
</evidence>
<accession>A0ABT9JQ07</accession>
<reference evidence="3" key="1">
    <citation type="journal article" date="2019" name="Int. J. Syst. Evol. Microbiol.">
        <title>The Global Catalogue of Microorganisms (GCM) 10K type strain sequencing project: providing services to taxonomists for standard genome sequencing and annotation.</title>
        <authorList>
            <consortium name="The Broad Institute Genomics Platform"/>
            <consortium name="The Broad Institute Genome Sequencing Center for Infectious Disease"/>
            <person name="Wu L."/>
            <person name="Ma J."/>
        </authorList>
    </citation>
    <scope>NUCLEOTIDE SEQUENCE [LARGE SCALE GENOMIC DNA]</scope>
    <source>
        <strain evidence="3">VKM B-3159</strain>
    </source>
</reference>
<dbReference type="InterPro" id="IPR012902">
    <property type="entry name" value="N_methyl_site"/>
</dbReference>
<comment type="caution">
    <text evidence="2">The sequence shown here is derived from an EMBL/GenBank/DDBJ whole genome shotgun (WGS) entry which is preliminary data.</text>
</comment>
<evidence type="ECO:0000313" key="2">
    <source>
        <dbReference type="EMBL" id="MDP8566640.1"/>
    </source>
</evidence>
<dbReference type="EMBL" id="JAVCAP010000002">
    <property type="protein sequence ID" value="MDP8566640.1"/>
    <property type="molecule type" value="Genomic_DNA"/>
</dbReference>
<proteinExistence type="predicted"/>
<keyword evidence="1" id="KW-0812">Transmembrane</keyword>
<organism evidence="2 3">
    <name type="scientific">Methylophilus aquaticus</name>
    <dbReference type="NCBI Taxonomy" id="1971610"/>
    <lineage>
        <taxon>Bacteria</taxon>
        <taxon>Pseudomonadati</taxon>
        <taxon>Pseudomonadota</taxon>
        <taxon>Betaproteobacteria</taxon>
        <taxon>Nitrosomonadales</taxon>
        <taxon>Methylophilaceae</taxon>
        <taxon>Methylophilus</taxon>
    </lineage>
</organism>
<dbReference type="Proteomes" id="UP001225906">
    <property type="component" value="Unassembled WGS sequence"/>
</dbReference>
<protein>
    <submittedName>
        <fullName evidence="2">Type II secretion system protein</fullName>
    </submittedName>
</protein>
<name>A0ABT9JQ07_9PROT</name>
<keyword evidence="1" id="KW-1133">Transmembrane helix</keyword>
<sequence length="202" mass="21016">MGNFIKKQHYCQSKNASGFSLVELVVFITIVSVTLAGVIGALSYMVGHSADPLARKQTLAIAESILQEAMQMPFTYCDPDDVNAPTANSAADCTVAQNSVTGPVPNTESRYSATEPLDNVADYAGFSMPDAQCAGICRVGDVTPITGLTGYQVSVSMANVGGAGSFAGVPANDALQITVTVTGPANARVTLTGVRFRYAPRV</sequence>
<feature type="transmembrane region" description="Helical" evidence="1">
    <location>
        <begin position="21"/>
        <end position="46"/>
    </location>
</feature>
<dbReference type="Pfam" id="PF07963">
    <property type="entry name" value="N_methyl"/>
    <property type="match status" value="1"/>
</dbReference>
<gene>
    <name evidence="2" type="ORF">Q9291_02145</name>
</gene>
<dbReference type="RefSeq" id="WP_306388344.1">
    <property type="nucleotide sequence ID" value="NZ_JAVCAP010000002.1"/>
</dbReference>
<keyword evidence="1" id="KW-0472">Membrane</keyword>